<dbReference type="GO" id="GO:0003725">
    <property type="term" value="F:double-stranded RNA binding"/>
    <property type="evidence" value="ECO:0007669"/>
    <property type="project" value="InterPro"/>
</dbReference>
<dbReference type="Proteomes" id="UP000759131">
    <property type="component" value="Unassembled WGS sequence"/>
</dbReference>
<dbReference type="Gene3D" id="1.10.1520.10">
    <property type="entry name" value="Ribonuclease III domain"/>
    <property type="match status" value="1"/>
</dbReference>
<dbReference type="SMART" id="SM00535">
    <property type="entry name" value="RIBOc"/>
    <property type="match status" value="1"/>
</dbReference>
<dbReference type="CDD" id="cd19874">
    <property type="entry name" value="DSRM_MRPL44"/>
    <property type="match status" value="1"/>
</dbReference>
<keyword evidence="3" id="KW-0809">Transit peptide</keyword>
<dbReference type="GO" id="GO:0006396">
    <property type="term" value="P:RNA processing"/>
    <property type="evidence" value="ECO:0007669"/>
    <property type="project" value="InterPro"/>
</dbReference>
<keyword evidence="5" id="KW-0496">Mitochondrion</keyword>
<dbReference type="InterPro" id="IPR055189">
    <property type="entry name" value="RM44_endonuclase"/>
</dbReference>
<keyword evidence="12" id="KW-1185">Reference proteome</keyword>
<dbReference type="InterPro" id="IPR036389">
    <property type="entry name" value="RNase_III_sf"/>
</dbReference>
<organism evidence="11">
    <name type="scientific">Medioppia subpectinata</name>
    <dbReference type="NCBI Taxonomy" id="1979941"/>
    <lineage>
        <taxon>Eukaryota</taxon>
        <taxon>Metazoa</taxon>
        <taxon>Ecdysozoa</taxon>
        <taxon>Arthropoda</taxon>
        <taxon>Chelicerata</taxon>
        <taxon>Arachnida</taxon>
        <taxon>Acari</taxon>
        <taxon>Acariformes</taxon>
        <taxon>Sarcoptiformes</taxon>
        <taxon>Oribatida</taxon>
        <taxon>Brachypylina</taxon>
        <taxon>Oppioidea</taxon>
        <taxon>Oppiidae</taxon>
        <taxon>Medioppia</taxon>
    </lineage>
</organism>
<name>A0A7R9L4I9_9ACAR</name>
<dbReference type="InterPro" id="IPR044444">
    <property type="entry name" value="Ribosomal_mL44_DSRM_metazoa"/>
</dbReference>
<evidence type="ECO:0000256" key="3">
    <source>
        <dbReference type="ARBA" id="ARBA00022946"/>
    </source>
</evidence>
<feature type="domain" description="DRBM" evidence="10">
    <location>
        <begin position="226"/>
        <end position="296"/>
    </location>
</feature>
<dbReference type="InterPro" id="IPR014720">
    <property type="entry name" value="dsRBD_dom"/>
</dbReference>
<sequence>MNSIVLISRFARQSTPLRQLLSPSHHFRPQEVLICRSFKLWQEKTLKLMYHRKRLFDAVKPNLWQEKTLKLMYHRKRLFDAVKPNVEPRSRPQECWLLKCSSPDFYQNSIANNEFIQNGQNICQSFIKTYLRHFLPRLPEDGVCAIHDYLTSDEVLADVAKWIGCIDLVLCEEFPPNETTLANTVRALIGAAAEDHTIKRAENFILDFVMTYLLDKDLLEIWDIPNPRFNLNAILSRERLPAPEYRLLRESAAGTIEACYVVGIYVDKQFIGSAPGETIEIGKQMAELDALRRLFRLQASEVLFKFGPKAYDIDMSESSKETLHLDEWSPSLLDNKRMKTKQIL</sequence>
<dbReference type="SUPFAM" id="SSF54768">
    <property type="entry name" value="dsRNA-binding domain-like"/>
    <property type="match status" value="1"/>
</dbReference>
<keyword evidence="4" id="KW-0689">Ribosomal protein</keyword>
<gene>
    <name evidence="11" type="ORF">OSB1V03_LOCUS15170</name>
</gene>
<comment type="subcellular location">
    <subcellularLocation>
        <location evidence="1">Mitochondrion</location>
    </subcellularLocation>
</comment>
<accession>A0A7R9L4I9</accession>
<dbReference type="Pfam" id="PF22892">
    <property type="entry name" value="DSRM_MRPL44"/>
    <property type="match status" value="1"/>
</dbReference>
<keyword evidence="2 9" id="KW-0694">RNA-binding</keyword>
<evidence type="ECO:0000256" key="1">
    <source>
        <dbReference type="ARBA" id="ARBA00004173"/>
    </source>
</evidence>
<keyword evidence="6" id="KW-0687">Ribonucleoprotein</keyword>
<evidence type="ECO:0000256" key="9">
    <source>
        <dbReference type="PROSITE-ProRule" id="PRU00266"/>
    </source>
</evidence>
<evidence type="ECO:0000256" key="5">
    <source>
        <dbReference type="ARBA" id="ARBA00023128"/>
    </source>
</evidence>
<evidence type="ECO:0000256" key="8">
    <source>
        <dbReference type="ARBA" id="ARBA00035187"/>
    </source>
</evidence>
<proteinExistence type="inferred from homology"/>
<dbReference type="Gene3D" id="3.30.160.20">
    <property type="match status" value="1"/>
</dbReference>
<evidence type="ECO:0000256" key="2">
    <source>
        <dbReference type="ARBA" id="ARBA00022884"/>
    </source>
</evidence>
<dbReference type="GO" id="GO:0005739">
    <property type="term" value="C:mitochondrion"/>
    <property type="evidence" value="ECO:0007669"/>
    <property type="project" value="UniProtKB-SubCell"/>
</dbReference>
<dbReference type="SUPFAM" id="SSF69065">
    <property type="entry name" value="RNase III domain-like"/>
    <property type="match status" value="1"/>
</dbReference>
<dbReference type="PROSITE" id="PS50137">
    <property type="entry name" value="DS_RBD"/>
    <property type="match status" value="1"/>
</dbReference>
<dbReference type="EMBL" id="CAJPIZ010015303">
    <property type="protein sequence ID" value="CAG2115206.1"/>
    <property type="molecule type" value="Genomic_DNA"/>
</dbReference>
<dbReference type="EMBL" id="OC869878">
    <property type="protein sequence ID" value="CAD7634776.1"/>
    <property type="molecule type" value="Genomic_DNA"/>
</dbReference>
<dbReference type="GO" id="GO:1990904">
    <property type="term" value="C:ribonucleoprotein complex"/>
    <property type="evidence" value="ECO:0007669"/>
    <property type="project" value="UniProtKB-KW"/>
</dbReference>
<dbReference type="GO" id="GO:0005840">
    <property type="term" value="C:ribosome"/>
    <property type="evidence" value="ECO:0007669"/>
    <property type="project" value="UniProtKB-KW"/>
</dbReference>
<reference evidence="11" key="1">
    <citation type="submission" date="2020-11" db="EMBL/GenBank/DDBJ databases">
        <authorList>
            <person name="Tran Van P."/>
        </authorList>
    </citation>
    <scope>NUCLEOTIDE SEQUENCE</scope>
</reference>
<evidence type="ECO:0000256" key="6">
    <source>
        <dbReference type="ARBA" id="ARBA00023274"/>
    </source>
</evidence>
<evidence type="ECO:0000256" key="4">
    <source>
        <dbReference type="ARBA" id="ARBA00022980"/>
    </source>
</evidence>
<dbReference type="GO" id="GO:0004525">
    <property type="term" value="F:ribonuclease III activity"/>
    <property type="evidence" value="ECO:0007669"/>
    <property type="project" value="InterPro"/>
</dbReference>
<evidence type="ECO:0000313" key="12">
    <source>
        <dbReference type="Proteomes" id="UP000759131"/>
    </source>
</evidence>
<evidence type="ECO:0000259" key="10">
    <source>
        <dbReference type="PROSITE" id="PS50137"/>
    </source>
</evidence>
<dbReference type="OrthoDB" id="444135at2759"/>
<evidence type="ECO:0000256" key="7">
    <source>
        <dbReference type="ARBA" id="ARBA00024034"/>
    </source>
</evidence>
<comment type="similarity">
    <text evidence="7">Belongs to the ribonuclease III family. Mitochondrion-specific ribosomal protein mL44 subfamily.</text>
</comment>
<evidence type="ECO:0000313" key="11">
    <source>
        <dbReference type="EMBL" id="CAD7634776.1"/>
    </source>
</evidence>
<dbReference type="Pfam" id="PF22935">
    <property type="entry name" value="RM44_endonuclase"/>
    <property type="match status" value="1"/>
</dbReference>
<dbReference type="InterPro" id="IPR000999">
    <property type="entry name" value="RNase_III_dom"/>
</dbReference>
<dbReference type="AlphaFoldDB" id="A0A7R9L4I9"/>
<protein>
    <recommendedName>
        <fullName evidence="8">Large ribosomal subunit protein mL44</fullName>
    </recommendedName>
</protein>